<proteinExistence type="predicted"/>
<feature type="region of interest" description="Disordered" evidence="1">
    <location>
        <begin position="1"/>
        <end position="63"/>
    </location>
</feature>
<organism evidence="2 3">
    <name type="scientific">Paramuricea clavata</name>
    <name type="common">Red gorgonian</name>
    <name type="synonym">Violescent sea-whip</name>
    <dbReference type="NCBI Taxonomy" id="317549"/>
    <lineage>
        <taxon>Eukaryota</taxon>
        <taxon>Metazoa</taxon>
        <taxon>Cnidaria</taxon>
        <taxon>Anthozoa</taxon>
        <taxon>Octocorallia</taxon>
        <taxon>Malacalcyonacea</taxon>
        <taxon>Plexauridae</taxon>
        <taxon>Paramuricea</taxon>
    </lineage>
</organism>
<name>A0A6S7LLD0_PARCT</name>
<evidence type="ECO:0000313" key="2">
    <source>
        <dbReference type="EMBL" id="CAB4038292.1"/>
    </source>
</evidence>
<dbReference type="Proteomes" id="UP001152795">
    <property type="component" value="Unassembled WGS sequence"/>
</dbReference>
<protein>
    <submittedName>
        <fullName evidence="2">Uncharacterized protein</fullName>
    </submittedName>
</protein>
<feature type="compositionally biased region" description="Basic and acidic residues" evidence="1">
    <location>
        <begin position="118"/>
        <end position="127"/>
    </location>
</feature>
<feature type="region of interest" description="Disordered" evidence="1">
    <location>
        <begin position="97"/>
        <end position="165"/>
    </location>
</feature>
<dbReference type="AlphaFoldDB" id="A0A6S7LLD0"/>
<gene>
    <name evidence="2" type="ORF">PACLA_8A037102</name>
</gene>
<reference evidence="2" key="1">
    <citation type="submission" date="2020-04" db="EMBL/GenBank/DDBJ databases">
        <authorList>
            <person name="Alioto T."/>
            <person name="Alioto T."/>
            <person name="Gomez Garrido J."/>
        </authorList>
    </citation>
    <scope>NUCLEOTIDE SEQUENCE</scope>
    <source>
        <strain evidence="2">A484AB</strain>
    </source>
</reference>
<accession>A0A6S7LLD0</accession>
<feature type="compositionally biased region" description="Basic and acidic residues" evidence="1">
    <location>
        <begin position="17"/>
        <end position="45"/>
    </location>
</feature>
<keyword evidence="3" id="KW-1185">Reference proteome</keyword>
<sequence>MPPTSTPADDIPVTVCQHDRERKDKIKSYADDHNLASSSDVKKGDTVLLRQPRQTKLSRTYDPKPYIVEEKKGPSVLLKRPFERQIMRNASMIRKIPDGKDVANTKKRGLQNCGQQVSEEKKHEKQNETSALTLTPGKRRDIASCDVSSNDRNAEDINDAWEYYG</sequence>
<feature type="non-terminal residue" evidence="2">
    <location>
        <position position="165"/>
    </location>
</feature>
<evidence type="ECO:0000256" key="1">
    <source>
        <dbReference type="SAM" id="MobiDB-lite"/>
    </source>
</evidence>
<comment type="caution">
    <text evidence="2">The sequence shown here is derived from an EMBL/GenBank/DDBJ whole genome shotgun (WGS) entry which is preliminary data.</text>
</comment>
<evidence type="ECO:0000313" key="3">
    <source>
        <dbReference type="Proteomes" id="UP001152795"/>
    </source>
</evidence>
<dbReference type="EMBL" id="CACRXK020024031">
    <property type="protein sequence ID" value="CAB4038292.1"/>
    <property type="molecule type" value="Genomic_DNA"/>
</dbReference>